<dbReference type="Gene3D" id="3.90.550.10">
    <property type="entry name" value="Spore Coat Polysaccharide Biosynthesis Protein SpsA, Chain A"/>
    <property type="match status" value="1"/>
</dbReference>
<dbReference type="RefSeq" id="WP_154279778.1">
    <property type="nucleotide sequence ID" value="NZ_JBHUJQ010000001.1"/>
</dbReference>
<keyword evidence="2" id="KW-0808">Transferase</keyword>
<dbReference type="SUPFAM" id="SSF53448">
    <property type="entry name" value="Nucleotide-diphospho-sugar transferases"/>
    <property type="match status" value="1"/>
</dbReference>
<name>A0A7K0FWM0_9SPHI</name>
<dbReference type="AlphaFoldDB" id="A0A7K0FWM0"/>
<dbReference type="InterPro" id="IPR029044">
    <property type="entry name" value="Nucleotide-diphossugar_trans"/>
</dbReference>
<evidence type="ECO:0000313" key="3">
    <source>
        <dbReference type="Proteomes" id="UP000487757"/>
    </source>
</evidence>
<evidence type="ECO:0000259" key="1">
    <source>
        <dbReference type="Pfam" id="PF00535"/>
    </source>
</evidence>
<dbReference type="OrthoDB" id="9815829at2"/>
<gene>
    <name evidence="2" type="ORF">GJU39_05910</name>
</gene>
<feature type="domain" description="Glycosyltransferase 2-like" evidence="1">
    <location>
        <begin position="6"/>
        <end position="114"/>
    </location>
</feature>
<proteinExistence type="predicted"/>
<reference evidence="2 3" key="1">
    <citation type="submission" date="2019-11" db="EMBL/GenBank/DDBJ databases">
        <title>Pedobacter petrophilus genome.</title>
        <authorList>
            <person name="Feldbauer M.J."/>
            <person name="Newman J.D."/>
        </authorList>
    </citation>
    <scope>NUCLEOTIDE SEQUENCE [LARGE SCALE GENOMIC DNA]</scope>
    <source>
        <strain evidence="2 3">LMG 29686</strain>
    </source>
</reference>
<comment type="caution">
    <text evidence="2">The sequence shown here is derived from an EMBL/GenBank/DDBJ whole genome shotgun (WGS) entry which is preliminary data.</text>
</comment>
<dbReference type="EMBL" id="WKKH01000006">
    <property type="protein sequence ID" value="MRX75620.1"/>
    <property type="molecule type" value="Genomic_DNA"/>
</dbReference>
<accession>A0A7K0FWM0</accession>
<dbReference type="Proteomes" id="UP000487757">
    <property type="component" value="Unassembled WGS sequence"/>
</dbReference>
<protein>
    <submittedName>
        <fullName evidence="2">Glycosyltransferase</fullName>
    </submittedName>
</protein>
<dbReference type="GO" id="GO:0016740">
    <property type="term" value="F:transferase activity"/>
    <property type="evidence" value="ECO:0007669"/>
    <property type="project" value="UniProtKB-KW"/>
</dbReference>
<evidence type="ECO:0000313" key="2">
    <source>
        <dbReference type="EMBL" id="MRX75620.1"/>
    </source>
</evidence>
<dbReference type="Pfam" id="PF00535">
    <property type="entry name" value="Glycos_transf_2"/>
    <property type="match status" value="1"/>
</dbReference>
<sequence>MINLAIIIPAYKETYMEKALISISKQTNKNFKVYVGDDCSQYAIKSICDKFKNKINLSYHRFDTNLGRKDLVSQWHRCINLMNDEKWIWLFSDDDLADQHCVEKFYEALKVTNSFYDVYRFNTTVIDRDDKFISQAVESPQLENPMRLTLNILKWNRGNSMPDHIFKKAKYNELGGFINFIQAQGSDWATSINFSYPKGLYTIAGPHVYWRQSGQNISSEASRNKAKLIFGHLQFISWVNERFKKEDETIYGTKISEIKQESKNNLEMVIKFHYKGIPFLKFFNISMKISSIFKESIFKSAWFCLKINYRVFKYKY</sequence>
<organism evidence="2 3">
    <name type="scientific">Pedobacter petrophilus</name>
    <dbReference type="NCBI Taxonomy" id="1908241"/>
    <lineage>
        <taxon>Bacteria</taxon>
        <taxon>Pseudomonadati</taxon>
        <taxon>Bacteroidota</taxon>
        <taxon>Sphingobacteriia</taxon>
        <taxon>Sphingobacteriales</taxon>
        <taxon>Sphingobacteriaceae</taxon>
        <taxon>Pedobacter</taxon>
    </lineage>
</organism>
<dbReference type="InterPro" id="IPR001173">
    <property type="entry name" value="Glyco_trans_2-like"/>
</dbReference>
<keyword evidence="3" id="KW-1185">Reference proteome</keyword>
<dbReference type="CDD" id="cd00761">
    <property type="entry name" value="Glyco_tranf_GTA_type"/>
    <property type="match status" value="1"/>
</dbReference>